<dbReference type="PRINTS" id="PR00959">
    <property type="entry name" value="MEVGALKINASE"/>
</dbReference>
<keyword evidence="10" id="KW-0753">Steroid metabolism</keyword>
<accession>A0A165UDJ0</accession>
<keyword evidence="1 10" id="KW-0963">Cytoplasm</keyword>
<name>A0A165UDJ0_TRYCR</name>
<keyword evidence="6 10" id="KW-0067">ATP-binding</keyword>
<dbReference type="VEuPathDB" id="TriTrypDB:TcCLB.509237.10"/>
<evidence type="ECO:0000313" key="14">
    <source>
        <dbReference type="EMBL" id="AMY98759.1"/>
    </source>
</evidence>
<evidence type="ECO:0000259" key="12">
    <source>
        <dbReference type="Pfam" id="PF00288"/>
    </source>
</evidence>
<keyword evidence="8 10" id="KW-0443">Lipid metabolism</keyword>
<feature type="transmembrane region" description="Helical" evidence="11">
    <location>
        <begin position="6"/>
        <end position="29"/>
    </location>
</feature>
<dbReference type="AlphaFoldDB" id="A0A165UDJ0"/>
<dbReference type="GO" id="GO:0004496">
    <property type="term" value="F:mevalonate kinase activity"/>
    <property type="evidence" value="ECO:0007669"/>
    <property type="project" value="UniProtKB-EC"/>
</dbReference>
<dbReference type="VEuPathDB" id="TriTrypDB:TcCLB.436521.9"/>
<dbReference type="Gene3D" id="3.30.70.890">
    <property type="entry name" value="GHMP kinase, C-terminal domain"/>
    <property type="match status" value="1"/>
</dbReference>
<dbReference type="VEuPathDB" id="TriTrypDB:TcYC6_0107240"/>
<dbReference type="InterPro" id="IPR006204">
    <property type="entry name" value="GHMP_kinase_N_dom"/>
</dbReference>
<dbReference type="InterPro" id="IPR020568">
    <property type="entry name" value="Ribosomal_Su5_D2-typ_SF"/>
</dbReference>
<keyword evidence="10" id="KW-1207">Sterol metabolism</keyword>
<evidence type="ECO:0000256" key="8">
    <source>
        <dbReference type="ARBA" id="ARBA00023098"/>
    </source>
</evidence>
<protein>
    <recommendedName>
        <fullName evidence="10">Mevalonate kinase</fullName>
        <shortName evidence="10">MK</shortName>
        <ecNumber evidence="10">2.7.1.36</ecNumber>
    </recommendedName>
</protein>
<evidence type="ECO:0000256" key="4">
    <source>
        <dbReference type="ARBA" id="ARBA00022741"/>
    </source>
</evidence>
<evidence type="ECO:0000259" key="13">
    <source>
        <dbReference type="Pfam" id="PF08544"/>
    </source>
</evidence>
<dbReference type="EMBL" id="KR350584">
    <property type="protein sequence ID" value="AMY98759.1"/>
    <property type="molecule type" value="Genomic_DNA"/>
</dbReference>
<evidence type="ECO:0000256" key="2">
    <source>
        <dbReference type="ARBA" id="ARBA00022516"/>
    </source>
</evidence>
<evidence type="ECO:0000256" key="5">
    <source>
        <dbReference type="ARBA" id="ARBA00022777"/>
    </source>
</evidence>
<dbReference type="InterPro" id="IPR006205">
    <property type="entry name" value="Mev_gal_kin"/>
</dbReference>
<comment type="pathway">
    <text evidence="9 10">Isoprenoid biosynthesis; isopentenyl diphosphate biosynthesis via mevalonate pathway; isopentenyl diphosphate from (R)-mevalonate: step 1/3.</text>
</comment>
<keyword evidence="7" id="KW-0460">Magnesium</keyword>
<dbReference type="Gene3D" id="3.30.230.10">
    <property type="match status" value="1"/>
</dbReference>
<dbReference type="VEuPathDB" id="TriTrypDB:C4B63_44g211"/>
<dbReference type="PANTHER" id="PTHR43290:SF2">
    <property type="entry name" value="MEVALONATE KINASE"/>
    <property type="match status" value="1"/>
</dbReference>
<keyword evidence="2 10" id="KW-0444">Lipid biosynthesis</keyword>
<keyword evidence="4 10" id="KW-0547">Nucleotide-binding</keyword>
<dbReference type="VEuPathDB" id="TriTrypDB:Tc_MARK_1715"/>
<dbReference type="InterPro" id="IPR014721">
    <property type="entry name" value="Ribsml_uS5_D2-typ_fold_subgr"/>
</dbReference>
<evidence type="ECO:0000256" key="7">
    <source>
        <dbReference type="ARBA" id="ARBA00022842"/>
    </source>
</evidence>
<dbReference type="VEuPathDB" id="TriTrypDB:BCY84_21609"/>
<dbReference type="SMR" id="A0A165UDJ0"/>
<evidence type="ECO:0000256" key="9">
    <source>
        <dbReference type="ARBA" id="ARBA00029438"/>
    </source>
</evidence>
<dbReference type="EMBL" id="KR350585">
    <property type="protein sequence ID" value="AMY98760.1"/>
    <property type="molecule type" value="Genomic_DNA"/>
</dbReference>
<comment type="similarity">
    <text evidence="10">Belongs to the GHMP kinase family. Mevalonate kinase subfamily.</text>
</comment>
<keyword evidence="11" id="KW-0472">Membrane</keyword>
<evidence type="ECO:0000256" key="10">
    <source>
        <dbReference type="RuleBase" id="RU363087"/>
    </source>
</evidence>
<evidence type="ECO:0000313" key="15">
    <source>
        <dbReference type="EMBL" id="AMY98760.1"/>
    </source>
</evidence>
<dbReference type="UniPathway" id="UPA00057">
    <property type="reaction ID" value="UER00098"/>
</dbReference>
<dbReference type="FunFam" id="3.30.230.10:FF:000127">
    <property type="entry name" value="Mevalonate kinase"/>
    <property type="match status" value="1"/>
</dbReference>
<dbReference type="FunFam" id="3.30.70.890:FF:000024">
    <property type="entry name" value="Mevalonate kinase"/>
    <property type="match status" value="1"/>
</dbReference>
<dbReference type="VEuPathDB" id="TriTrypDB:TCSYLVIO_002979"/>
<keyword evidence="3 10" id="KW-0808">Transferase</keyword>
<organism evidence="15">
    <name type="scientific">Trypanosoma cruzi</name>
    <dbReference type="NCBI Taxonomy" id="5693"/>
    <lineage>
        <taxon>Eukaryota</taxon>
        <taxon>Discoba</taxon>
        <taxon>Euglenozoa</taxon>
        <taxon>Kinetoplastea</taxon>
        <taxon>Metakinetoplastina</taxon>
        <taxon>Trypanosomatida</taxon>
        <taxon>Trypanosomatidae</taxon>
        <taxon>Trypanosoma</taxon>
        <taxon>Schizotrypanum</taxon>
    </lineage>
</organism>
<dbReference type="GO" id="GO:0005524">
    <property type="term" value="F:ATP binding"/>
    <property type="evidence" value="ECO:0007669"/>
    <property type="project" value="UniProtKB-KW"/>
</dbReference>
<dbReference type="InterPro" id="IPR036554">
    <property type="entry name" value="GHMP_kinase_C_sf"/>
</dbReference>
<dbReference type="VEuPathDB" id="TriTrypDB:C3747_81g44"/>
<gene>
    <name evidence="15" type="primary">MVK</name>
</gene>
<sequence>MLLDLFFFFFACHFGVAGGTVCVYSIHFLDYHNIVDMRRAAVERTEKNHIGFGKIILFGEHFVVYGAEALVAGIDEYTSCRLELTKGQPGICVVDGRPAVPGYIVEKAEEQRLAHRLVFRHLNIDTSVDGVRIHLGGPLVPTSGIGASASDVVSLSRALSEMYGLDLTEDEVNLSAFVGEGGYHGTPSGADNTAATFGGLISYRRVNGVSNFCRVLITRPLFLVVCSTGITTSTTKVVGEIRELKENNPTWFNALLERYNACVGEAKAAMEVGNVFRVGELMNENHKLCQELTVSCAELDTIVNFCCENGALGAKMSGTGRGGLVVALAADEAQRDGIADAVRQRCPAAKFVWKYTACPRSAKI</sequence>
<dbReference type="SUPFAM" id="SSF55060">
    <property type="entry name" value="GHMP Kinase, C-terminal domain"/>
    <property type="match status" value="1"/>
</dbReference>
<reference evidence="15" key="1">
    <citation type="submission" date="2015-04" db="EMBL/GenBank/DDBJ databases">
        <title>Unique behavior of Trypanosoma cruzi mevalonate kinase: A conserved glycosomal enzyme involved in host cell invasion and signaling.</title>
        <authorList>
            <person name="Bahia D."/>
            <person name="Ferreira E.R."/>
        </authorList>
    </citation>
    <scope>NUCLEOTIDE SEQUENCE</scope>
    <source>
        <strain evidence="15">CL</strain>
        <strain evidence="14">G</strain>
    </source>
</reference>
<dbReference type="BRENDA" id="2.7.1.36">
    <property type="organism ID" value="6524"/>
</dbReference>
<dbReference type="SUPFAM" id="SSF54211">
    <property type="entry name" value="Ribosomal protein S5 domain 2-like"/>
    <property type="match status" value="1"/>
</dbReference>
<keyword evidence="10" id="KW-0756">Sterol biosynthesis</keyword>
<dbReference type="VEuPathDB" id="TriTrypDB:TcBrA4_0034000"/>
<dbReference type="EC" id="2.7.1.36" evidence="10"/>
<keyword evidence="5 10" id="KW-0418">Kinase</keyword>
<evidence type="ECO:0000256" key="1">
    <source>
        <dbReference type="ARBA" id="ARBA00022490"/>
    </source>
</evidence>
<dbReference type="Pfam" id="PF00288">
    <property type="entry name" value="GHMP_kinases_N"/>
    <property type="match status" value="1"/>
</dbReference>
<comment type="catalytic activity">
    <reaction evidence="10">
        <text>(R)-mevalonate + ATP = (R)-5-phosphomevalonate + ADP + H(+)</text>
        <dbReference type="Rhea" id="RHEA:17065"/>
        <dbReference type="ChEBI" id="CHEBI:15378"/>
        <dbReference type="ChEBI" id="CHEBI:30616"/>
        <dbReference type="ChEBI" id="CHEBI:36464"/>
        <dbReference type="ChEBI" id="CHEBI:58146"/>
        <dbReference type="ChEBI" id="CHEBI:456216"/>
        <dbReference type="EC" id="2.7.1.36"/>
    </reaction>
</comment>
<keyword evidence="10" id="KW-0752">Steroid biosynthesis</keyword>
<feature type="domain" description="GHMP kinase C-terminal" evidence="13">
    <location>
        <begin position="270"/>
        <end position="347"/>
    </location>
</feature>
<dbReference type="GO" id="GO:0016126">
    <property type="term" value="P:sterol biosynthetic process"/>
    <property type="evidence" value="ECO:0007669"/>
    <property type="project" value="UniProtKB-KW"/>
</dbReference>
<keyword evidence="11" id="KW-0812">Transmembrane</keyword>
<feature type="domain" description="GHMP kinase N-terminal" evidence="12">
    <location>
        <begin position="117"/>
        <end position="199"/>
    </location>
</feature>
<proteinExistence type="inferred from homology"/>
<dbReference type="Pfam" id="PF08544">
    <property type="entry name" value="GHMP_kinases_C"/>
    <property type="match status" value="1"/>
</dbReference>
<evidence type="ECO:0000256" key="3">
    <source>
        <dbReference type="ARBA" id="ARBA00022679"/>
    </source>
</evidence>
<comment type="subcellular location">
    <subcellularLocation>
        <location evidence="10">Cytoplasm</location>
    </subcellularLocation>
</comment>
<keyword evidence="11" id="KW-1133">Transmembrane helix</keyword>
<dbReference type="PANTHER" id="PTHR43290">
    <property type="entry name" value="MEVALONATE KINASE"/>
    <property type="match status" value="1"/>
</dbReference>
<dbReference type="VEuPathDB" id="TriTrypDB:TCDM_05528"/>
<evidence type="ECO:0000256" key="6">
    <source>
        <dbReference type="ARBA" id="ARBA00022840"/>
    </source>
</evidence>
<evidence type="ECO:0000256" key="11">
    <source>
        <dbReference type="SAM" id="Phobius"/>
    </source>
</evidence>
<dbReference type="NCBIfam" id="TIGR00549">
    <property type="entry name" value="mevalon_kin"/>
    <property type="match status" value="1"/>
</dbReference>
<dbReference type="GO" id="GO:0019287">
    <property type="term" value="P:isopentenyl diphosphate biosynthetic process, mevalonate pathway"/>
    <property type="evidence" value="ECO:0007669"/>
    <property type="project" value="UniProtKB-UniPathway"/>
</dbReference>
<dbReference type="GO" id="GO:0005829">
    <property type="term" value="C:cytosol"/>
    <property type="evidence" value="ECO:0007669"/>
    <property type="project" value="TreeGrafter"/>
</dbReference>
<dbReference type="VEuPathDB" id="TriTrypDB:TcG_04376"/>
<dbReference type="VEuPathDB" id="TriTrypDB:TcCL_NonESM04994"/>
<dbReference type="InterPro" id="IPR013750">
    <property type="entry name" value="GHMP_kinase_C_dom"/>
</dbReference>